<reference evidence="11" key="1">
    <citation type="journal article" date="2019" name="Int. J. Syst. Evol. Microbiol.">
        <title>The Global Catalogue of Microorganisms (GCM) 10K type strain sequencing project: providing services to taxonomists for standard genome sequencing and annotation.</title>
        <authorList>
            <consortium name="The Broad Institute Genomics Platform"/>
            <consortium name="The Broad Institute Genome Sequencing Center for Infectious Disease"/>
            <person name="Wu L."/>
            <person name="Ma J."/>
        </authorList>
    </citation>
    <scope>NUCLEOTIDE SEQUENCE [LARGE SCALE GENOMIC DNA]</scope>
    <source>
        <strain evidence="11">NBRC 105857</strain>
    </source>
</reference>
<dbReference type="InterPro" id="IPR056203">
    <property type="entry name" value="Cds6_C"/>
</dbReference>
<evidence type="ECO:0000256" key="8">
    <source>
        <dbReference type="SAM" id="MobiDB-lite"/>
    </source>
</evidence>
<dbReference type="SUPFAM" id="SSF56954">
    <property type="entry name" value="Outer membrane efflux proteins (OEP)"/>
    <property type="match status" value="1"/>
</dbReference>
<dbReference type="InterPro" id="IPR032710">
    <property type="entry name" value="NTF2-like_dom_sf"/>
</dbReference>
<dbReference type="SUPFAM" id="SSF54427">
    <property type="entry name" value="NTF2-like"/>
    <property type="match status" value="1"/>
</dbReference>
<organism evidence="10 11">
    <name type="scientific">Limnobacter litoralis</name>
    <dbReference type="NCBI Taxonomy" id="481366"/>
    <lineage>
        <taxon>Bacteria</taxon>
        <taxon>Pseudomonadati</taxon>
        <taxon>Pseudomonadota</taxon>
        <taxon>Betaproteobacteria</taxon>
        <taxon>Burkholderiales</taxon>
        <taxon>Burkholderiaceae</taxon>
        <taxon>Limnobacter</taxon>
    </lineage>
</organism>
<feature type="domain" description="Cds6 C-terminal" evidence="9">
    <location>
        <begin position="461"/>
        <end position="567"/>
    </location>
</feature>
<dbReference type="PANTHER" id="PTHR30026">
    <property type="entry name" value="OUTER MEMBRANE PROTEIN TOLC"/>
    <property type="match status" value="1"/>
</dbReference>
<dbReference type="Proteomes" id="UP001156664">
    <property type="component" value="Unassembled WGS sequence"/>
</dbReference>
<evidence type="ECO:0000256" key="6">
    <source>
        <dbReference type="ARBA" id="ARBA00023136"/>
    </source>
</evidence>
<protein>
    <recommendedName>
        <fullName evidence="9">Cds6 C-terminal domain-containing protein</fullName>
    </recommendedName>
</protein>
<evidence type="ECO:0000259" key="9">
    <source>
        <dbReference type="Pfam" id="PF24125"/>
    </source>
</evidence>
<evidence type="ECO:0000313" key="10">
    <source>
        <dbReference type="EMBL" id="GLR25869.1"/>
    </source>
</evidence>
<dbReference type="Gene3D" id="1.20.1600.10">
    <property type="entry name" value="Outer membrane efflux proteins (OEP)"/>
    <property type="match status" value="1"/>
</dbReference>
<gene>
    <name evidence="10" type="ORF">GCM10007875_09570</name>
</gene>
<evidence type="ECO:0000256" key="5">
    <source>
        <dbReference type="ARBA" id="ARBA00022692"/>
    </source>
</evidence>
<comment type="caution">
    <text evidence="10">The sequence shown here is derived from an EMBL/GenBank/DDBJ whole genome shotgun (WGS) entry which is preliminary data.</text>
</comment>
<dbReference type="InterPro" id="IPR051906">
    <property type="entry name" value="TolC-like"/>
</dbReference>
<dbReference type="Pfam" id="PF24125">
    <property type="entry name" value="Cds6_C"/>
    <property type="match status" value="1"/>
</dbReference>
<accession>A0ABQ5YMQ4</accession>
<evidence type="ECO:0000256" key="3">
    <source>
        <dbReference type="ARBA" id="ARBA00022448"/>
    </source>
</evidence>
<keyword evidence="6" id="KW-0472">Membrane</keyword>
<keyword evidence="11" id="KW-1185">Reference proteome</keyword>
<dbReference type="InterPro" id="IPR003423">
    <property type="entry name" value="OMP_efflux"/>
</dbReference>
<evidence type="ECO:0000256" key="1">
    <source>
        <dbReference type="ARBA" id="ARBA00004442"/>
    </source>
</evidence>
<dbReference type="EMBL" id="BSOJ01000009">
    <property type="protein sequence ID" value="GLR25869.1"/>
    <property type="molecule type" value="Genomic_DNA"/>
</dbReference>
<keyword evidence="7" id="KW-0998">Cell outer membrane</keyword>
<dbReference type="Gene3D" id="3.10.450.50">
    <property type="match status" value="1"/>
</dbReference>
<sequence>MDEANGNFGAMLPTVDLRGQTGRERSNVNNGDTNTYNNHSYGIEARENVFNGFASQARYLGAYSAAMQKYFQVLDQANQIAFDSATAHVNVSRYQALTKLAEENLNYLKDLKDKIEDKVKSGVARQSDLEQAKSRYTLALSNLATEKANTFSAMATYQREVDAVWPINDMGEYIVKANFEVDNPERLVFALNHHPLIKAANANIRAANYAVTAASEGFYPRIDVRAKTDVYSNYLSTFDERQISSVDVLASMNLFRGGADKAARSAAVNRKMRSQDDKLATCRLIRQIAQTSLYDVVSSQRKMNYFKAQAESITNARTAYEQQFSIGRRSLLDLLSAEDEFHQAQRALINIEADLSVSKLKLLATTGQLIQLFGVENYLQINEPTRKNVLFYKEQTDQSADEPCPASLINLDDFKLPNLGFDDALKTVNNGLSDQPVLVAAADTGGQQASLSDPTFVSSKLIEKTNAWVAAWQAGDVTQYLDFYASAFKPEEGTHSSWVANRTSRLKTSKDIQIHVSDFQVIPSFDDPDVYDISFLQDYKSANYKEKSRKVLTWKKVNNSWQIIREQNLPVTAHVEKEKRHLASADL</sequence>
<dbReference type="Pfam" id="PF02321">
    <property type="entry name" value="OEP"/>
    <property type="match status" value="1"/>
</dbReference>
<name>A0ABQ5YMQ4_9BURK</name>
<proteinExistence type="inferred from homology"/>
<keyword evidence="3" id="KW-0813">Transport</keyword>
<evidence type="ECO:0000256" key="4">
    <source>
        <dbReference type="ARBA" id="ARBA00022452"/>
    </source>
</evidence>
<evidence type="ECO:0000256" key="7">
    <source>
        <dbReference type="ARBA" id="ARBA00023237"/>
    </source>
</evidence>
<dbReference type="PANTHER" id="PTHR30026:SF22">
    <property type="entry name" value="OUTER MEMBRANE EFFLUX PROTEIN"/>
    <property type="match status" value="1"/>
</dbReference>
<evidence type="ECO:0000256" key="2">
    <source>
        <dbReference type="ARBA" id="ARBA00007613"/>
    </source>
</evidence>
<feature type="region of interest" description="Disordered" evidence="8">
    <location>
        <begin position="1"/>
        <end position="35"/>
    </location>
</feature>
<keyword evidence="5" id="KW-0812">Transmembrane</keyword>
<keyword evidence="4" id="KW-1134">Transmembrane beta strand</keyword>
<evidence type="ECO:0000313" key="11">
    <source>
        <dbReference type="Proteomes" id="UP001156664"/>
    </source>
</evidence>
<comment type="similarity">
    <text evidence="2">Belongs to the outer membrane factor (OMF) (TC 1.B.17) family.</text>
</comment>
<comment type="subcellular location">
    <subcellularLocation>
        <location evidence="1">Cell outer membrane</location>
    </subcellularLocation>
</comment>